<reference evidence="2" key="1">
    <citation type="submission" date="2014-01" db="EMBL/GenBank/DDBJ databases">
        <authorList>
            <person name="Aslett M."/>
        </authorList>
    </citation>
    <scope>NUCLEOTIDE SEQUENCE</scope>
</reference>
<evidence type="ECO:0000313" key="3">
    <source>
        <dbReference type="Proteomes" id="UP000030665"/>
    </source>
</evidence>
<dbReference type="EMBL" id="HG805970">
    <property type="protein sequence ID" value="CDW55675.1"/>
    <property type="molecule type" value="Genomic_DNA"/>
</dbReference>
<dbReference type="Proteomes" id="UP000030665">
    <property type="component" value="Unassembled WGS sequence"/>
</dbReference>
<dbReference type="STRING" id="36087.A0A077ZAH8"/>
<keyword evidence="1" id="KW-0812">Transmembrane</keyword>
<accession>A0A077ZAH8</accession>
<proteinExistence type="predicted"/>
<dbReference type="AlphaFoldDB" id="A0A077ZAH8"/>
<keyword evidence="1" id="KW-1133">Transmembrane helix</keyword>
<gene>
    <name evidence="2" type="ORF">TTRE_0000394801</name>
</gene>
<evidence type="ECO:0000313" key="2">
    <source>
        <dbReference type="EMBL" id="CDW55675.1"/>
    </source>
</evidence>
<protein>
    <submittedName>
        <fullName evidence="2">Uncharacterized protein</fullName>
    </submittedName>
</protein>
<name>A0A077ZAH8_TRITR</name>
<dbReference type="Pfam" id="PF14935">
    <property type="entry name" value="TMEM138"/>
    <property type="match status" value="1"/>
</dbReference>
<organism evidence="2 3">
    <name type="scientific">Trichuris trichiura</name>
    <name type="common">Whipworm</name>
    <name type="synonym">Trichocephalus trichiurus</name>
    <dbReference type="NCBI Taxonomy" id="36087"/>
    <lineage>
        <taxon>Eukaryota</taxon>
        <taxon>Metazoa</taxon>
        <taxon>Ecdysozoa</taxon>
        <taxon>Nematoda</taxon>
        <taxon>Enoplea</taxon>
        <taxon>Dorylaimia</taxon>
        <taxon>Trichinellida</taxon>
        <taxon>Trichuridae</taxon>
        <taxon>Trichuris</taxon>
    </lineage>
</organism>
<dbReference type="OrthoDB" id="189688at2759"/>
<keyword evidence="1" id="KW-0472">Membrane</keyword>
<keyword evidence="3" id="KW-1185">Reference proteome</keyword>
<evidence type="ECO:0000256" key="1">
    <source>
        <dbReference type="SAM" id="Phobius"/>
    </source>
</evidence>
<sequence>MMISFFSTHFFQTGLLLTLTKKFQITIWTWLVYLTISVIYHVFSLVCSLKQFLLADCIYYQYRKANAFGVPLSASLVAAYTIQRLCKCRHILSSLQKNCFANNGPQISELLLLERDCAKNMS</sequence>
<feature type="transmembrane region" description="Helical" evidence="1">
    <location>
        <begin position="30"/>
        <end position="53"/>
    </location>
</feature>
<reference evidence="2" key="2">
    <citation type="submission" date="2014-03" db="EMBL/GenBank/DDBJ databases">
        <title>The whipworm genome and dual-species transcriptomics of an intimate host-pathogen interaction.</title>
        <authorList>
            <person name="Foth B.J."/>
            <person name="Tsai I.J."/>
            <person name="Reid A.J."/>
            <person name="Bancroft A.J."/>
            <person name="Nichol S."/>
            <person name="Tracey A."/>
            <person name="Holroyd N."/>
            <person name="Cotton J.A."/>
            <person name="Stanley E.J."/>
            <person name="Zarowiecki M."/>
            <person name="Liu J.Z."/>
            <person name="Huckvale T."/>
            <person name="Cooper P.J."/>
            <person name="Grencis R.K."/>
            <person name="Berriman M."/>
        </authorList>
    </citation>
    <scope>NUCLEOTIDE SEQUENCE [LARGE SCALE GENOMIC DNA]</scope>
</reference>
<dbReference type="InterPro" id="IPR024133">
    <property type="entry name" value="TM_138"/>
</dbReference>